<dbReference type="EMBL" id="CM007651">
    <property type="protein sequence ID" value="ONI30934.1"/>
    <property type="molecule type" value="Genomic_DNA"/>
</dbReference>
<dbReference type="Pfam" id="PF13445">
    <property type="entry name" value="zf-RING_UBOX"/>
    <property type="match status" value="1"/>
</dbReference>
<name>A0A251R4I8_PRUPE</name>
<evidence type="ECO:0000256" key="3">
    <source>
        <dbReference type="ARBA" id="ARBA00022833"/>
    </source>
</evidence>
<dbReference type="InterPro" id="IPR017907">
    <property type="entry name" value="Znf_RING_CS"/>
</dbReference>
<dbReference type="InterPro" id="IPR027370">
    <property type="entry name" value="Znf-RING_euk"/>
</dbReference>
<keyword evidence="2 4" id="KW-0863">Zinc-finger</keyword>
<dbReference type="PROSITE" id="PS50089">
    <property type="entry name" value="ZF_RING_2"/>
    <property type="match status" value="1"/>
</dbReference>
<gene>
    <name evidence="7" type="ORF">PRUPE_1G282600</name>
</gene>
<dbReference type="eggNOG" id="ENOG502QRSP">
    <property type="taxonomic scope" value="Eukaryota"/>
</dbReference>
<keyword evidence="1" id="KW-0479">Metal-binding</keyword>
<feature type="domain" description="RING-type" evidence="6">
    <location>
        <begin position="45"/>
        <end position="100"/>
    </location>
</feature>
<proteinExistence type="predicted"/>
<sequence>MWGFASNAITSIGLTRSSSEPSRVCLDSSDDEVCSNSSQEEGLECPICLESFNIVENVPHVLWCGHTLCRNCVLGLQWALFKFSSQKFKIPFFIACPWCHLLSLRLVYKGNLKFPRKNFFLLWMIESFNGERVKFGSALSRENQQIGSPRASLAIGNQTGNGNLRRTHSSCPSLSRYNHDDRSSRVERHHFSLQKSLESFIHITSKFPLVVVFLLIVFFAIPGCAIILALYLLLTVVFAIPSFFLLYFSYPILERLVREITS</sequence>
<keyword evidence="3" id="KW-0862">Zinc</keyword>
<feature type="transmembrane region" description="Helical" evidence="5">
    <location>
        <begin position="227"/>
        <end position="248"/>
    </location>
</feature>
<dbReference type="EMBL" id="CM007651">
    <property type="protein sequence ID" value="ONI30936.1"/>
    <property type="molecule type" value="Genomic_DNA"/>
</dbReference>
<keyword evidence="8" id="KW-1185">Reference proteome</keyword>
<dbReference type="OrthoDB" id="252722at2759"/>
<dbReference type="Gene3D" id="3.30.40.10">
    <property type="entry name" value="Zinc/RING finger domain, C3HC4 (zinc finger)"/>
    <property type="match status" value="1"/>
</dbReference>
<accession>A0A251R4I8</accession>
<dbReference type="EMBL" id="CM007651">
    <property type="protein sequence ID" value="ONI30935.1"/>
    <property type="molecule type" value="Genomic_DNA"/>
</dbReference>
<keyword evidence="5" id="KW-1133">Transmembrane helix</keyword>
<dbReference type="GO" id="GO:0008270">
    <property type="term" value="F:zinc ion binding"/>
    <property type="evidence" value="ECO:0007669"/>
    <property type="project" value="UniProtKB-KW"/>
</dbReference>
<reference evidence="7" key="2">
    <citation type="submission" date="2016-12" db="EMBL/GenBank/DDBJ databases">
        <title>WGS assembly of Prunus persica.</title>
        <authorList>
            <person name="Verde I."/>
            <person name="Jenkins J."/>
            <person name="Dondini L."/>
            <person name="Micali S."/>
            <person name="Pagliarani G."/>
            <person name="Vendramin E."/>
            <person name="Paris R."/>
            <person name="Aramini V."/>
            <person name="Gazza L."/>
            <person name="Rossini L."/>
            <person name="Bassi D."/>
            <person name="Troggio M."/>
            <person name="Shu S."/>
            <person name="Grimwood J.H."/>
            <person name="Tartarini S."/>
            <person name="Dettori M.T."/>
            <person name="Schmutz J."/>
        </authorList>
    </citation>
    <scope>NUCLEOTIDE SEQUENCE</scope>
</reference>
<evidence type="ECO:0000313" key="7">
    <source>
        <dbReference type="EMBL" id="ONI30934.1"/>
    </source>
</evidence>
<dbReference type="STRING" id="3760.A0A251R4I8"/>
<evidence type="ECO:0000256" key="4">
    <source>
        <dbReference type="PROSITE-ProRule" id="PRU00175"/>
    </source>
</evidence>
<dbReference type="InterPro" id="IPR001841">
    <property type="entry name" value="Znf_RING"/>
</dbReference>
<dbReference type="PANTHER" id="PTHR46616:SF1">
    <property type="entry name" value="TRANSCRIPTION FACTOR C2H2 FAMILY-RELATED"/>
    <property type="match status" value="1"/>
</dbReference>
<dbReference type="Proteomes" id="UP000006882">
    <property type="component" value="Chromosome G1"/>
</dbReference>
<evidence type="ECO:0000256" key="1">
    <source>
        <dbReference type="ARBA" id="ARBA00022723"/>
    </source>
</evidence>
<dbReference type="SUPFAM" id="SSF57850">
    <property type="entry name" value="RING/U-box"/>
    <property type="match status" value="1"/>
</dbReference>
<evidence type="ECO:0000256" key="2">
    <source>
        <dbReference type="ARBA" id="ARBA00022771"/>
    </source>
</evidence>
<evidence type="ECO:0000259" key="6">
    <source>
        <dbReference type="PROSITE" id="PS50089"/>
    </source>
</evidence>
<dbReference type="Gramene" id="ONI30936">
    <property type="protein sequence ID" value="ONI30936"/>
    <property type="gene ID" value="PRUPE_1G282600"/>
</dbReference>
<reference evidence="7 8" key="1">
    <citation type="journal article" date="2013" name="Nat. Genet.">
        <title>The high-quality draft genome of peach (Prunus persica) identifies unique patterns of genetic diversity, domestication and genome evolution.</title>
        <authorList>
            <consortium name="International Peach Genome Initiative"/>
            <person name="Verde I."/>
            <person name="Abbott A.G."/>
            <person name="Scalabrin S."/>
            <person name="Jung S."/>
            <person name="Shu S."/>
            <person name="Marroni F."/>
            <person name="Zhebentyayeva T."/>
            <person name="Dettori M.T."/>
            <person name="Grimwood J."/>
            <person name="Cattonaro F."/>
            <person name="Zuccolo A."/>
            <person name="Rossini L."/>
            <person name="Jenkins J."/>
            <person name="Vendramin E."/>
            <person name="Meisel L.A."/>
            <person name="Decroocq V."/>
            <person name="Sosinski B."/>
            <person name="Prochnik S."/>
            <person name="Mitros T."/>
            <person name="Policriti A."/>
            <person name="Cipriani G."/>
            <person name="Dondini L."/>
            <person name="Ficklin S."/>
            <person name="Goodstein D.M."/>
            <person name="Xuan P."/>
            <person name="Del Fabbro C."/>
            <person name="Aramini V."/>
            <person name="Copetti D."/>
            <person name="Gonzalez S."/>
            <person name="Horner D.S."/>
            <person name="Falchi R."/>
            <person name="Lucas S."/>
            <person name="Mica E."/>
            <person name="Maldonado J."/>
            <person name="Lazzari B."/>
            <person name="Bielenberg D."/>
            <person name="Pirona R."/>
            <person name="Miculan M."/>
            <person name="Barakat A."/>
            <person name="Testolin R."/>
            <person name="Stella A."/>
            <person name="Tartarini S."/>
            <person name="Tonutti P."/>
            <person name="Arus P."/>
            <person name="Orellana A."/>
            <person name="Wells C."/>
            <person name="Main D."/>
            <person name="Vizzotto G."/>
            <person name="Silva H."/>
            <person name="Salamini F."/>
            <person name="Schmutz J."/>
            <person name="Morgante M."/>
            <person name="Rokhsar D.S."/>
        </authorList>
    </citation>
    <scope>NUCLEOTIDE SEQUENCE [LARGE SCALE GENOMIC DNA]</scope>
    <source>
        <strain evidence="8">cv. Nemared</strain>
    </source>
</reference>
<dbReference type="Gramene" id="ONI30935">
    <property type="protein sequence ID" value="ONI30935"/>
    <property type="gene ID" value="PRUPE_1G282600"/>
</dbReference>
<dbReference type="InterPro" id="IPR013083">
    <property type="entry name" value="Znf_RING/FYVE/PHD"/>
</dbReference>
<evidence type="ECO:0000313" key="8">
    <source>
        <dbReference type="Proteomes" id="UP000006882"/>
    </source>
</evidence>
<dbReference type="Gramene" id="ONI30934">
    <property type="protein sequence ID" value="ONI30934"/>
    <property type="gene ID" value="PRUPE_1G282600"/>
</dbReference>
<dbReference type="PROSITE" id="PS00518">
    <property type="entry name" value="ZF_RING_1"/>
    <property type="match status" value="1"/>
</dbReference>
<organism evidence="7 8">
    <name type="scientific">Prunus persica</name>
    <name type="common">Peach</name>
    <name type="synonym">Amygdalus persica</name>
    <dbReference type="NCBI Taxonomy" id="3760"/>
    <lineage>
        <taxon>Eukaryota</taxon>
        <taxon>Viridiplantae</taxon>
        <taxon>Streptophyta</taxon>
        <taxon>Embryophyta</taxon>
        <taxon>Tracheophyta</taxon>
        <taxon>Spermatophyta</taxon>
        <taxon>Magnoliopsida</taxon>
        <taxon>eudicotyledons</taxon>
        <taxon>Gunneridae</taxon>
        <taxon>Pentapetalae</taxon>
        <taxon>rosids</taxon>
        <taxon>fabids</taxon>
        <taxon>Rosales</taxon>
        <taxon>Rosaceae</taxon>
        <taxon>Amygdaloideae</taxon>
        <taxon>Amygdaleae</taxon>
        <taxon>Prunus</taxon>
    </lineage>
</organism>
<dbReference type="SMART" id="SM00184">
    <property type="entry name" value="RING"/>
    <property type="match status" value="1"/>
</dbReference>
<dbReference type="PANTHER" id="PTHR46616">
    <property type="entry name" value="UBIQUITIN-PROTEIN LIGASE"/>
    <property type="match status" value="1"/>
</dbReference>
<feature type="transmembrane region" description="Helical" evidence="5">
    <location>
        <begin position="200"/>
        <end position="221"/>
    </location>
</feature>
<protein>
    <recommendedName>
        <fullName evidence="6">RING-type domain-containing protein</fullName>
    </recommendedName>
</protein>
<evidence type="ECO:0000256" key="5">
    <source>
        <dbReference type="SAM" id="Phobius"/>
    </source>
</evidence>
<dbReference type="AlphaFoldDB" id="A0A251R4I8"/>
<keyword evidence="5" id="KW-0472">Membrane</keyword>
<dbReference type="GO" id="GO:0140096">
    <property type="term" value="F:catalytic activity, acting on a protein"/>
    <property type="evidence" value="ECO:0007669"/>
    <property type="project" value="UniProtKB-ARBA"/>
</dbReference>
<keyword evidence="5" id="KW-0812">Transmembrane</keyword>